<organism evidence="1 2">
    <name type="scientific">Salix viminalis</name>
    <name type="common">Common osier</name>
    <name type="synonym">Basket willow</name>
    <dbReference type="NCBI Taxonomy" id="40686"/>
    <lineage>
        <taxon>Eukaryota</taxon>
        <taxon>Viridiplantae</taxon>
        <taxon>Streptophyta</taxon>
        <taxon>Embryophyta</taxon>
        <taxon>Tracheophyta</taxon>
        <taxon>Spermatophyta</taxon>
        <taxon>Magnoliopsida</taxon>
        <taxon>eudicotyledons</taxon>
        <taxon>Gunneridae</taxon>
        <taxon>Pentapetalae</taxon>
        <taxon>rosids</taxon>
        <taxon>fabids</taxon>
        <taxon>Malpighiales</taxon>
        <taxon>Salicaceae</taxon>
        <taxon>Saliceae</taxon>
        <taxon>Salix</taxon>
    </lineage>
</organism>
<evidence type="ECO:0000313" key="1">
    <source>
        <dbReference type="EMBL" id="KAJ6742404.1"/>
    </source>
</evidence>
<dbReference type="AlphaFoldDB" id="A0A9Q0V5B9"/>
<gene>
    <name evidence="1" type="ORF">OIU85_016478</name>
</gene>
<proteinExistence type="predicted"/>
<keyword evidence="2" id="KW-1185">Reference proteome</keyword>
<reference evidence="1" key="1">
    <citation type="submission" date="2022-11" db="EMBL/GenBank/DDBJ databases">
        <authorList>
            <person name="Hyden B.L."/>
            <person name="Feng K."/>
            <person name="Yates T."/>
            <person name="Jawdy S."/>
            <person name="Smart L.B."/>
            <person name="Muchero W."/>
        </authorList>
    </citation>
    <scope>NUCLEOTIDE SEQUENCE</scope>
    <source>
        <tissue evidence="1">Shoot tip</tissue>
    </source>
</reference>
<evidence type="ECO:0000313" key="2">
    <source>
        <dbReference type="Proteomes" id="UP001151529"/>
    </source>
</evidence>
<comment type="caution">
    <text evidence="1">The sequence shown here is derived from an EMBL/GenBank/DDBJ whole genome shotgun (WGS) entry which is preliminary data.</text>
</comment>
<dbReference type="Proteomes" id="UP001151529">
    <property type="component" value="Chromosome 6"/>
</dbReference>
<sequence>MSIARKKLTPIALVYARNTGIGDSITSKKQTISTPRTSTSEARHDHAFRPNSISIQDKRKNIQWKQRDSVMNIFRAKHVQAHKIVRKKTTIFSSHCPFGLIGKSQKLELDSGLSQRNCNDYLPVFLEDCPTTSQRQYRKG</sequence>
<dbReference type="EMBL" id="JAPFFL010000002">
    <property type="protein sequence ID" value="KAJ6742404.1"/>
    <property type="molecule type" value="Genomic_DNA"/>
</dbReference>
<protein>
    <submittedName>
        <fullName evidence="1">Uncharacterized protein</fullName>
    </submittedName>
</protein>
<accession>A0A9Q0V5B9</accession>
<name>A0A9Q0V5B9_SALVM</name>
<reference evidence="1" key="2">
    <citation type="journal article" date="2023" name="Int. J. Mol. Sci.">
        <title>De Novo Assembly and Annotation of 11 Diverse Shrub Willow (Salix) Genomes Reveals Novel Gene Organization in Sex-Linked Regions.</title>
        <authorList>
            <person name="Hyden B."/>
            <person name="Feng K."/>
            <person name="Yates T.B."/>
            <person name="Jawdy S."/>
            <person name="Cereghino C."/>
            <person name="Smart L.B."/>
            <person name="Muchero W."/>
        </authorList>
    </citation>
    <scope>NUCLEOTIDE SEQUENCE [LARGE SCALE GENOMIC DNA]</scope>
    <source>
        <tissue evidence="1">Shoot tip</tissue>
    </source>
</reference>